<accession>A0ABN0HZZ0</accession>
<evidence type="ECO:0000313" key="2">
    <source>
        <dbReference type="EMBL" id="EKP14364.1"/>
    </source>
</evidence>
<proteinExistence type="predicted"/>
<keyword evidence="3" id="KW-1185">Reference proteome</keyword>
<dbReference type="Proteomes" id="UP000002837">
    <property type="component" value="Unassembled WGS sequence"/>
</dbReference>
<sequence>MERTLSRKIPQTKRQRAWSLNESSKRDDKKWVLHELYGNHKLITRI</sequence>
<protein>
    <submittedName>
        <fullName evidence="2">Uncharacterized protein</fullName>
    </submittedName>
</protein>
<reference evidence="2" key="1">
    <citation type="submission" date="2012-09" db="EMBL/GenBank/DDBJ databases">
        <authorList>
            <person name="Harkins D.M."/>
            <person name="Durkin A.S."/>
            <person name="Brinkac L.M."/>
            <person name="Selengut J.D."/>
            <person name="Sanka R."/>
            <person name="DePew J."/>
            <person name="Purushe J."/>
            <person name="Picardeau M."/>
            <person name="Werts C."/>
            <person name="Goarant C."/>
            <person name="Vinetz J.M."/>
            <person name="Sutton G.G."/>
            <person name="Nelson W.C."/>
            <person name="Fouts D.E."/>
        </authorList>
    </citation>
    <scope>NUCLEOTIDE SEQUENCE [LARGE SCALE GENOMIC DNA]</scope>
    <source>
        <strain evidence="2">200801926</strain>
    </source>
</reference>
<feature type="region of interest" description="Disordered" evidence="1">
    <location>
        <begin position="1"/>
        <end position="20"/>
    </location>
</feature>
<organism evidence="2 3">
    <name type="scientific">Leptospira borgpetersenii str. 200801926</name>
    <dbReference type="NCBI Taxonomy" id="1193009"/>
    <lineage>
        <taxon>Bacteria</taxon>
        <taxon>Pseudomonadati</taxon>
        <taxon>Spirochaetota</taxon>
        <taxon>Spirochaetia</taxon>
        <taxon>Leptospirales</taxon>
        <taxon>Leptospiraceae</taxon>
        <taxon>Leptospira</taxon>
    </lineage>
</organism>
<gene>
    <name evidence="2" type="ORF">LEP1GSC128_1847</name>
</gene>
<name>A0ABN0HZZ0_LEPBO</name>
<evidence type="ECO:0000256" key="1">
    <source>
        <dbReference type="SAM" id="MobiDB-lite"/>
    </source>
</evidence>
<comment type="caution">
    <text evidence="2">The sequence shown here is derived from an EMBL/GenBank/DDBJ whole genome shotgun (WGS) entry which is preliminary data.</text>
</comment>
<evidence type="ECO:0000313" key="3">
    <source>
        <dbReference type="Proteomes" id="UP000002837"/>
    </source>
</evidence>
<dbReference type="EMBL" id="AKWJ02000017">
    <property type="protein sequence ID" value="EKP14364.1"/>
    <property type="molecule type" value="Genomic_DNA"/>
</dbReference>